<protein>
    <recommendedName>
        <fullName evidence="1">GP-PDE domain-containing protein</fullName>
    </recommendedName>
</protein>
<accession>A0A7S4N4U6</accession>
<dbReference type="EMBL" id="HBKR01000785">
    <property type="protein sequence ID" value="CAE2264523.1"/>
    <property type="molecule type" value="Transcribed_RNA"/>
</dbReference>
<dbReference type="InterPro" id="IPR017946">
    <property type="entry name" value="PLC-like_Pdiesterase_TIM-brl"/>
</dbReference>
<dbReference type="GO" id="GO:0006629">
    <property type="term" value="P:lipid metabolic process"/>
    <property type="evidence" value="ECO:0007669"/>
    <property type="project" value="InterPro"/>
</dbReference>
<dbReference type="PANTHER" id="PTHR43805">
    <property type="entry name" value="GLYCEROPHOSPHORYL DIESTER PHOSPHODIESTERASE"/>
    <property type="match status" value="1"/>
</dbReference>
<organism evidence="2">
    <name type="scientific">Paramoeba aestuarina</name>
    <dbReference type="NCBI Taxonomy" id="180227"/>
    <lineage>
        <taxon>Eukaryota</taxon>
        <taxon>Amoebozoa</taxon>
        <taxon>Discosea</taxon>
        <taxon>Flabellinia</taxon>
        <taxon>Dactylopodida</taxon>
        <taxon>Paramoebidae</taxon>
        <taxon>Paramoeba</taxon>
    </lineage>
</organism>
<gene>
    <name evidence="2" type="ORF">NAES01612_LOCUS455</name>
</gene>
<name>A0A7S4N4U6_9EUKA</name>
<evidence type="ECO:0000313" key="2">
    <source>
        <dbReference type="EMBL" id="CAE2264523.1"/>
    </source>
</evidence>
<dbReference type="PANTHER" id="PTHR43805:SF1">
    <property type="entry name" value="GP-PDE DOMAIN-CONTAINING PROTEIN"/>
    <property type="match status" value="1"/>
</dbReference>
<dbReference type="GO" id="GO:0008081">
    <property type="term" value="F:phosphoric diester hydrolase activity"/>
    <property type="evidence" value="ECO:0007669"/>
    <property type="project" value="InterPro"/>
</dbReference>
<reference evidence="2" key="1">
    <citation type="submission" date="2021-01" db="EMBL/GenBank/DDBJ databases">
        <authorList>
            <person name="Corre E."/>
            <person name="Pelletier E."/>
            <person name="Niang G."/>
            <person name="Scheremetjew M."/>
            <person name="Finn R."/>
            <person name="Kale V."/>
            <person name="Holt S."/>
            <person name="Cochrane G."/>
            <person name="Meng A."/>
            <person name="Brown T."/>
            <person name="Cohen L."/>
        </authorList>
    </citation>
    <scope>NUCLEOTIDE SEQUENCE</scope>
    <source>
        <strain evidence="2">SoJaBio B1-5/56/2</strain>
    </source>
</reference>
<feature type="domain" description="GP-PDE" evidence="1">
    <location>
        <begin position="1"/>
        <end position="87"/>
    </location>
</feature>
<dbReference type="PROSITE" id="PS51704">
    <property type="entry name" value="GP_PDE"/>
    <property type="match status" value="1"/>
</dbReference>
<dbReference type="InterPro" id="IPR030395">
    <property type="entry name" value="GP_PDE_dom"/>
</dbReference>
<dbReference type="SUPFAM" id="SSF51695">
    <property type="entry name" value="PLC-like phosphodiesterases"/>
    <property type="match status" value="1"/>
</dbReference>
<proteinExistence type="predicted"/>
<evidence type="ECO:0000259" key="1">
    <source>
        <dbReference type="PROSITE" id="PS51704"/>
    </source>
</evidence>
<sequence length="131" mass="14618">MNGVTWLYIASRLFMESAVTPNYEALQTPMKFGFLTITDQRMVNAAHARNVEVQPWTINTEDEMKELLDMGVDGIMTDRIDLNLVVLGRATREDVEITDEMVASVNSGDACSATNMELLHTTDACLFLQSP</sequence>
<dbReference type="Pfam" id="PF03009">
    <property type="entry name" value="GDPD"/>
    <property type="match status" value="1"/>
</dbReference>
<dbReference type="AlphaFoldDB" id="A0A7S4N4U6"/>
<dbReference type="Gene3D" id="3.20.20.190">
    <property type="entry name" value="Phosphatidylinositol (PI) phosphodiesterase"/>
    <property type="match status" value="1"/>
</dbReference>